<evidence type="ECO:0000313" key="5">
    <source>
        <dbReference type="Proteomes" id="UP000183015"/>
    </source>
</evidence>
<evidence type="ECO:0000313" key="4">
    <source>
        <dbReference type="EMBL" id="SEL18257.1"/>
    </source>
</evidence>
<dbReference type="NCBIfam" id="TIGR00377">
    <property type="entry name" value="ant_ant_sig"/>
    <property type="match status" value="1"/>
</dbReference>
<dbReference type="InterPro" id="IPR036513">
    <property type="entry name" value="STAS_dom_sf"/>
</dbReference>
<evidence type="ECO:0000256" key="1">
    <source>
        <dbReference type="ARBA" id="ARBA00009013"/>
    </source>
</evidence>
<dbReference type="InterPro" id="IPR003658">
    <property type="entry name" value="Anti-sigma_ant"/>
</dbReference>
<keyword evidence="5" id="KW-1185">Reference proteome</keyword>
<sequence length="126" mass="13012">MPERPETPITDSAEDRLTVSVRRESGAGVVALAGELDHDTAPLLADAALALADDGVAYLVIDCSGLRFCDSTGLNVLLKARLRTVDDGGRFALAGVGPQLRRLLELTGADGVFETHADVAAALAAA</sequence>
<evidence type="ECO:0000256" key="2">
    <source>
        <dbReference type="RuleBase" id="RU003749"/>
    </source>
</evidence>
<gene>
    <name evidence="4" type="ORF">SAMN05414137_106201</name>
</gene>
<dbReference type="eggNOG" id="COG1366">
    <property type="taxonomic scope" value="Bacteria"/>
</dbReference>
<dbReference type="STRING" id="235985.SAMN05414137_106201"/>
<evidence type="ECO:0000259" key="3">
    <source>
        <dbReference type="PROSITE" id="PS50801"/>
    </source>
</evidence>
<name>A0A1H7N5V5_STRJI</name>
<comment type="similarity">
    <text evidence="1 2">Belongs to the anti-sigma-factor antagonist family.</text>
</comment>
<dbReference type="CDD" id="cd07043">
    <property type="entry name" value="STAS_anti-anti-sigma_factors"/>
    <property type="match status" value="1"/>
</dbReference>
<dbReference type="SUPFAM" id="SSF52091">
    <property type="entry name" value="SpoIIaa-like"/>
    <property type="match status" value="1"/>
</dbReference>
<feature type="domain" description="STAS" evidence="3">
    <location>
        <begin position="17"/>
        <end position="126"/>
    </location>
</feature>
<dbReference type="Pfam" id="PF01740">
    <property type="entry name" value="STAS"/>
    <property type="match status" value="1"/>
</dbReference>
<dbReference type="PANTHER" id="PTHR33495">
    <property type="entry name" value="ANTI-SIGMA FACTOR ANTAGONIST TM_1081-RELATED-RELATED"/>
    <property type="match status" value="1"/>
</dbReference>
<proteinExistence type="inferred from homology"/>
<dbReference type="PANTHER" id="PTHR33495:SF2">
    <property type="entry name" value="ANTI-SIGMA FACTOR ANTAGONIST TM_1081-RELATED"/>
    <property type="match status" value="1"/>
</dbReference>
<dbReference type="EMBL" id="FOAZ01000006">
    <property type="protein sequence ID" value="SEL18257.1"/>
    <property type="molecule type" value="Genomic_DNA"/>
</dbReference>
<dbReference type="PROSITE" id="PS50801">
    <property type="entry name" value="STAS"/>
    <property type="match status" value="1"/>
</dbReference>
<dbReference type="InterPro" id="IPR002645">
    <property type="entry name" value="STAS_dom"/>
</dbReference>
<reference evidence="5" key="1">
    <citation type="submission" date="2016-10" db="EMBL/GenBank/DDBJ databases">
        <authorList>
            <person name="Varghese N."/>
        </authorList>
    </citation>
    <scope>NUCLEOTIDE SEQUENCE [LARGE SCALE GENOMIC DNA]</scope>
    <source>
        <strain evidence="5">DSM 45096 / BCRC 16803 / CGMCC 4.1857 / CIP 109030 / JCM 12277 / KCTC 19219 / NBRC 100920 / 33214</strain>
    </source>
</reference>
<accession>A0A1H7N5V5</accession>
<dbReference type="Proteomes" id="UP000183015">
    <property type="component" value="Unassembled WGS sequence"/>
</dbReference>
<dbReference type="RefSeq" id="WP_042447138.1">
    <property type="nucleotide sequence ID" value="NZ_BBPN01000012.1"/>
</dbReference>
<dbReference type="AlphaFoldDB" id="A0A1H7N5V5"/>
<dbReference type="OrthoDB" id="3622319at2"/>
<dbReference type="Gene3D" id="3.30.750.24">
    <property type="entry name" value="STAS domain"/>
    <property type="match status" value="1"/>
</dbReference>
<organism evidence="4 5">
    <name type="scientific">Streptacidiphilus jiangxiensis</name>
    <dbReference type="NCBI Taxonomy" id="235985"/>
    <lineage>
        <taxon>Bacteria</taxon>
        <taxon>Bacillati</taxon>
        <taxon>Actinomycetota</taxon>
        <taxon>Actinomycetes</taxon>
        <taxon>Kitasatosporales</taxon>
        <taxon>Streptomycetaceae</taxon>
        <taxon>Streptacidiphilus</taxon>
    </lineage>
</organism>
<protein>
    <recommendedName>
        <fullName evidence="2">Anti-sigma factor antagonist</fullName>
    </recommendedName>
</protein>
<dbReference type="GO" id="GO:0043856">
    <property type="term" value="F:anti-sigma factor antagonist activity"/>
    <property type="evidence" value="ECO:0007669"/>
    <property type="project" value="InterPro"/>
</dbReference>